<dbReference type="PANTHER" id="PTHR46860">
    <property type="entry name" value="CHROMOBOX PROTEIN HOMOLOG 2"/>
    <property type="match status" value="1"/>
</dbReference>
<evidence type="ECO:0000313" key="2">
    <source>
        <dbReference type="Proteomes" id="UP001476798"/>
    </source>
</evidence>
<organism evidence="1 2">
    <name type="scientific">Goodea atripinnis</name>
    <dbReference type="NCBI Taxonomy" id="208336"/>
    <lineage>
        <taxon>Eukaryota</taxon>
        <taxon>Metazoa</taxon>
        <taxon>Chordata</taxon>
        <taxon>Craniata</taxon>
        <taxon>Vertebrata</taxon>
        <taxon>Euteleostomi</taxon>
        <taxon>Actinopterygii</taxon>
        <taxon>Neopterygii</taxon>
        <taxon>Teleostei</taxon>
        <taxon>Neoteleostei</taxon>
        <taxon>Acanthomorphata</taxon>
        <taxon>Ovalentaria</taxon>
        <taxon>Atherinomorphae</taxon>
        <taxon>Cyprinodontiformes</taxon>
        <taxon>Goodeidae</taxon>
        <taxon>Goodea</taxon>
    </lineage>
</organism>
<reference evidence="1 2" key="1">
    <citation type="submission" date="2021-06" db="EMBL/GenBank/DDBJ databases">
        <authorList>
            <person name="Palmer J.M."/>
        </authorList>
    </citation>
    <scope>NUCLEOTIDE SEQUENCE [LARGE SCALE GENOMIC DNA]</scope>
    <source>
        <strain evidence="1 2">GA_2019</strain>
        <tissue evidence="1">Muscle</tissue>
    </source>
</reference>
<keyword evidence="2" id="KW-1185">Reference proteome</keyword>
<dbReference type="Proteomes" id="UP001476798">
    <property type="component" value="Unassembled WGS sequence"/>
</dbReference>
<proteinExistence type="predicted"/>
<dbReference type="PANTHER" id="PTHR46860:SF1">
    <property type="entry name" value="CHROMOBOX PROTEIN HOMOLOG 2"/>
    <property type="match status" value="1"/>
</dbReference>
<name>A0ABV0NQD7_9TELE</name>
<sequence length="109" mass="12173">MEELSAVGEQVFDAECILNKRLRKVGPLKQRLTFRSAVFILRRLLTNVSLRCGCFSALVSGKVGVSGEVEGMVIQNRTRTFSQSKAPSRNQKNTSDLCFAFRNCLFIPS</sequence>
<dbReference type="EMBL" id="JAHRIO010047541">
    <property type="protein sequence ID" value="MEQ2173612.1"/>
    <property type="molecule type" value="Genomic_DNA"/>
</dbReference>
<gene>
    <name evidence="1" type="ORF">GOODEAATRI_033858</name>
</gene>
<comment type="caution">
    <text evidence="1">The sequence shown here is derived from an EMBL/GenBank/DDBJ whole genome shotgun (WGS) entry which is preliminary data.</text>
</comment>
<protein>
    <submittedName>
        <fullName evidence="1">Uncharacterized protein</fullName>
    </submittedName>
</protein>
<accession>A0ABV0NQD7</accession>
<dbReference type="InterPro" id="IPR042796">
    <property type="entry name" value="CBX2"/>
</dbReference>
<evidence type="ECO:0000313" key="1">
    <source>
        <dbReference type="EMBL" id="MEQ2173612.1"/>
    </source>
</evidence>